<evidence type="ECO:0000313" key="3">
    <source>
        <dbReference type="Proteomes" id="UP000035514"/>
    </source>
</evidence>
<dbReference type="PROSITE" id="PS51257">
    <property type="entry name" value="PROKAR_LIPOPROTEIN"/>
    <property type="match status" value="1"/>
</dbReference>
<comment type="caution">
    <text evidence="2">The sequence shown here is derived from an EMBL/GenBank/DDBJ whole genome shotgun (WGS) entry which is preliminary data.</text>
</comment>
<proteinExistence type="predicted"/>
<reference evidence="2 3" key="1">
    <citation type="submission" date="2014-01" db="EMBL/GenBank/DDBJ databases">
        <title>Development of a Comparative Genomic Fingerprinting Assay for High Resolution Genotyping of Arcobacter butzleri.</title>
        <authorList>
            <person name="Webb A.L."/>
            <person name="Inglis G.D."/>
            <person name="Kruczkiewicz P."/>
            <person name="Selinger L.B."/>
            <person name="Taboada E.N."/>
        </authorList>
    </citation>
    <scope>NUCLEOTIDE SEQUENCE [LARGE SCALE GENOMIC DNA]</scope>
    <source>
        <strain evidence="2 3">L348</strain>
    </source>
</reference>
<accession>A0A0G9K970</accession>
<organism evidence="2 3">
    <name type="scientific">Aliarcobacter butzleri L348</name>
    <dbReference type="NCBI Taxonomy" id="1447256"/>
    <lineage>
        <taxon>Bacteria</taxon>
        <taxon>Pseudomonadati</taxon>
        <taxon>Campylobacterota</taxon>
        <taxon>Epsilonproteobacteria</taxon>
        <taxon>Campylobacterales</taxon>
        <taxon>Arcobacteraceae</taxon>
        <taxon>Aliarcobacter</taxon>
    </lineage>
</organism>
<sequence>MTFKMLRILKLFLVSILLSTIFTSCSYKNPVTRITDFHSMISDMVDKSAIKMKRNILLGEVVLVSDFVNLDKLKNKSQLGFLLSNILKDKLSSLNIIVREIELGKEFEFGSSGFNLLTREKDKILSDKVKSKYAVVGTYSISNKSLNVFIKLIDINTGNILSSSFGRTDIDDEIVNLEGNYSIEEKDKPKEPIIRQPLVL</sequence>
<dbReference type="Proteomes" id="UP000035514">
    <property type="component" value="Unassembled WGS sequence"/>
</dbReference>
<gene>
    <name evidence="2" type="ORF">AA20_01110</name>
</gene>
<feature type="domain" description="FlgO" evidence="1">
    <location>
        <begin position="40"/>
        <end position="164"/>
    </location>
</feature>
<dbReference type="RefSeq" id="WP_046996056.1">
    <property type="nucleotide sequence ID" value="NZ_JAIQ01000028.1"/>
</dbReference>
<dbReference type="AlphaFoldDB" id="A0A0G9K970"/>
<protein>
    <recommendedName>
        <fullName evidence="1">FlgO domain-containing protein</fullName>
    </recommendedName>
</protein>
<dbReference type="InterPro" id="IPR041215">
    <property type="entry name" value="FlgO_dom"/>
</dbReference>
<evidence type="ECO:0000259" key="1">
    <source>
        <dbReference type="Pfam" id="PF17680"/>
    </source>
</evidence>
<dbReference type="PATRIC" id="fig|1447256.3.peg.215"/>
<dbReference type="Pfam" id="PF17680">
    <property type="entry name" value="FlgO"/>
    <property type="match status" value="1"/>
</dbReference>
<dbReference type="EMBL" id="JAIQ01000028">
    <property type="protein sequence ID" value="KLE02300.1"/>
    <property type="molecule type" value="Genomic_DNA"/>
</dbReference>
<evidence type="ECO:0000313" key="2">
    <source>
        <dbReference type="EMBL" id="KLE02300.1"/>
    </source>
</evidence>
<name>A0A0G9K970_9BACT</name>